<evidence type="ECO:0000313" key="3">
    <source>
        <dbReference type="EMBL" id="AQM32653.1"/>
    </source>
</evidence>
<dbReference type="Gene3D" id="3.30.260.10">
    <property type="entry name" value="TCP-1-like chaperonin intermediate domain"/>
    <property type="match status" value="1"/>
</dbReference>
<dbReference type="InterPro" id="IPR027409">
    <property type="entry name" value="GroEL-like_apical_dom_sf"/>
</dbReference>
<dbReference type="SUPFAM" id="SSF52029">
    <property type="entry name" value="GroEL apical domain-like"/>
    <property type="match status" value="1"/>
</dbReference>
<gene>
    <name evidence="3" type="primary">GroEL</name>
</gene>
<dbReference type="PRINTS" id="PR00298">
    <property type="entry name" value="CHAPERONIN60"/>
</dbReference>
<dbReference type="Pfam" id="PF00118">
    <property type="entry name" value="Cpn60_TCP1"/>
    <property type="match status" value="1"/>
</dbReference>
<dbReference type="NCBIfam" id="NF009487">
    <property type="entry name" value="PRK12849.1"/>
    <property type="match status" value="1"/>
</dbReference>
<dbReference type="GO" id="GO:0140662">
    <property type="term" value="F:ATP-dependent protein folding chaperone"/>
    <property type="evidence" value="ECO:0007669"/>
    <property type="project" value="InterPro"/>
</dbReference>
<dbReference type="PANTHER" id="PTHR45633">
    <property type="entry name" value="60 KDA HEAT SHOCK PROTEIN, MITOCHONDRIAL"/>
    <property type="match status" value="1"/>
</dbReference>
<reference evidence="3" key="1">
    <citation type="journal article" date="2017" name="ISME J.">
        <title>Novel chaperonins are prevalent in the virioplankton and demonstrate links to viral biology and ecology.</title>
        <authorList>
            <person name="Marine R.L."/>
            <person name="Nasko D.J."/>
            <person name="Wray J."/>
            <person name="Polson S.W."/>
            <person name="Wommack K.E."/>
        </authorList>
    </citation>
    <scope>NUCLEOTIDE SEQUENCE</scope>
</reference>
<dbReference type="InterPro" id="IPR001844">
    <property type="entry name" value="Cpn60/GroEL"/>
</dbReference>
<accession>A0A240F785</accession>
<proteinExistence type="inferred from homology"/>
<dbReference type="GO" id="GO:0042026">
    <property type="term" value="P:protein refolding"/>
    <property type="evidence" value="ECO:0007669"/>
    <property type="project" value="InterPro"/>
</dbReference>
<evidence type="ECO:0000256" key="1">
    <source>
        <dbReference type="ARBA" id="ARBA00006607"/>
    </source>
</evidence>
<dbReference type="Gene3D" id="1.10.560.10">
    <property type="entry name" value="GroEL-like equatorial domain"/>
    <property type="match status" value="1"/>
</dbReference>
<protein>
    <submittedName>
        <fullName evidence="3">Chaperonin GroEL</fullName>
    </submittedName>
</protein>
<dbReference type="Gene3D" id="3.50.7.10">
    <property type="entry name" value="GroEL"/>
    <property type="match status" value="1"/>
</dbReference>
<dbReference type="InterPro" id="IPR027413">
    <property type="entry name" value="GROEL-like_equatorial_sf"/>
</dbReference>
<comment type="similarity">
    <text evidence="1">Belongs to the chaperonin (HSP60) family.</text>
</comment>
<dbReference type="GO" id="GO:0005524">
    <property type="term" value="F:ATP binding"/>
    <property type="evidence" value="ECO:0007669"/>
    <property type="project" value="InterPro"/>
</dbReference>
<organism evidence="3">
    <name type="scientific">uncultured virus</name>
    <dbReference type="NCBI Taxonomy" id="340016"/>
    <lineage>
        <taxon>Viruses</taxon>
        <taxon>environmental samples</taxon>
    </lineage>
</organism>
<dbReference type="InterPro" id="IPR027410">
    <property type="entry name" value="TCP-1-like_intermed_sf"/>
</dbReference>
<evidence type="ECO:0000256" key="2">
    <source>
        <dbReference type="ARBA" id="ARBA00023186"/>
    </source>
</evidence>
<dbReference type="SUPFAM" id="SSF48592">
    <property type="entry name" value="GroEL equatorial domain-like"/>
    <property type="match status" value="1"/>
</dbReference>
<dbReference type="NCBIfam" id="NF000592">
    <property type="entry name" value="PRK00013.1"/>
    <property type="match status" value="1"/>
</dbReference>
<name>A0A240F785_9VIRU</name>
<dbReference type="SUPFAM" id="SSF54849">
    <property type="entry name" value="GroEL-intermediate domain like"/>
    <property type="match status" value="1"/>
</dbReference>
<dbReference type="FunFam" id="3.50.7.10:FF:000001">
    <property type="entry name" value="60 kDa chaperonin"/>
    <property type="match status" value="1"/>
</dbReference>
<sequence>MVETSGLGYSPKDLKFGTEGRTKLINGIVKMSRAVKSTLGPSGNTVLIESPHHTHGITVTKDGVTVAKSIDLIDPVENLAVRMMKEAADKTATSAGDGTTTAIVLTEGLVLGGLEHITEDMNRTAVLRHMVDISSKVVDKLRKKSKKVSTSMLIDVASISANNDREVGRIISEVYKEVGKSGVVTVERSQTSETYSQTTKGLKIDRGYLSPLFVNDVKHDECIFEDVMVLVADIEISNILQIENVLKPVISEGKKLLIISPCSTNVVNTLAANSVQGNLKVCAVPPPNFGYKQHDLMQDIALSVGAVYFSEKTGDDLSRINYGNLGHAAKVIVSKDKTIIIRSNAKVDQGSIDERVKQLWESHEQSERKADKDFILERIASLTGGIGVIYVGGQTDIEQKELYDRVDDAVCAVRSALEEGILPGAGKAFVDETASLLAEFVDIKISDEYETALKIMVNAMMAPFQQILANAGLMPSDVYKDGTPIGHGYNVKTGQMGDLIDMGVIDPFKVTRSALQNAVSVATTILSTNAIITMARSYEPQQ</sequence>
<dbReference type="EMBL" id="KU595487">
    <property type="protein sequence ID" value="AQM32653.1"/>
    <property type="molecule type" value="Genomic_DNA"/>
</dbReference>
<dbReference type="InterPro" id="IPR002423">
    <property type="entry name" value="Cpn60/GroEL/TCP-1"/>
</dbReference>
<keyword evidence="2" id="KW-0143">Chaperone</keyword>